<keyword evidence="3" id="KW-0804">Transcription</keyword>
<proteinExistence type="predicted"/>
<dbReference type="InterPro" id="IPR036390">
    <property type="entry name" value="WH_DNA-bd_sf"/>
</dbReference>
<dbReference type="InterPro" id="IPR000835">
    <property type="entry name" value="HTH_MarR-typ"/>
</dbReference>
<gene>
    <name evidence="5" type="ORF">Apau_0104</name>
</gene>
<sequence length="143" mass="16267">MDGWTPGRRISTLYRRCQRHLDRRFEAEGIPAGHGLYLYLVELSRGDGVTQVELAQRLALDPASVTRSLKRLEEQGWVERCPGEDGRQRRVSLTPGGRAILPRIREILKEWDDLAARGLTREEKTALEALLGRMATNLEEGYP</sequence>
<dbReference type="PRINTS" id="PR00598">
    <property type="entry name" value="HTHMARR"/>
</dbReference>
<dbReference type="HOGENOM" id="CLU_083287_35_2_0"/>
<dbReference type="PaxDb" id="584708-Apau_0104"/>
<evidence type="ECO:0000256" key="1">
    <source>
        <dbReference type="ARBA" id="ARBA00023015"/>
    </source>
</evidence>
<dbReference type="PROSITE" id="PS50995">
    <property type="entry name" value="HTH_MARR_2"/>
    <property type="match status" value="1"/>
</dbReference>
<dbReference type="eggNOG" id="COG1846">
    <property type="taxonomic scope" value="Bacteria"/>
</dbReference>
<evidence type="ECO:0000259" key="4">
    <source>
        <dbReference type="PROSITE" id="PS50995"/>
    </source>
</evidence>
<dbReference type="EMBL" id="CM001022">
    <property type="protein sequence ID" value="EFQ22542.1"/>
    <property type="molecule type" value="Genomic_DNA"/>
</dbReference>
<dbReference type="CDD" id="cd00090">
    <property type="entry name" value="HTH_ARSR"/>
    <property type="match status" value="1"/>
</dbReference>
<dbReference type="STRING" id="584708.Apau_0104"/>
<dbReference type="PANTHER" id="PTHR42756:SF1">
    <property type="entry name" value="TRANSCRIPTIONAL REPRESSOR OF EMRAB OPERON"/>
    <property type="match status" value="1"/>
</dbReference>
<dbReference type="InterPro" id="IPR011991">
    <property type="entry name" value="ArsR-like_HTH"/>
</dbReference>
<evidence type="ECO:0000313" key="6">
    <source>
        <dbReference type="Proteomes" id="UP000005096"/>
    </source>
</evidence>
<evidence type="ECO:0000256" key="2">
    <source>
        <dbReference type="ARBA" id="ARBA00023125"/>
    </source>
</evidence>
<evidence type="ECO:0000313" key="5">
    <source>
        <dbReference type="EMBL" id="EFQ22542.1"/>
    </source>
</evidence>
<dbReference type="AlphaFoldDB" id="E3CWN7"/>
<dbReference type="GO" id="GO:0003677">
    <property type="term" value="F:DNA binding"/>
    <property type="evidence" value="ECO:0007669"/>
    <property type="project" value="UniProtKB-KW"/>
</dbReference>
<keyword evidence="1" id="KW-0805">Transcription regulation</keyword>
<accession>E3CWN7</accession>
<dbReference type="Pfam" id="PF12802">
    <property type="entry name" value="MarR_2"/>
    <property type="match status" value="1"/>
</dbReference>
<protein>
    <submittedName>
        <fullName evidence="5">Transcriptional regulator, MarR family</fullName>
    </submittedName>
</protein>
<dbReference type="GO" id="GO:0003700">
    <property type="term" value="F:DNA-binding transcription factor activity"/>
    <property type="evidence" value="ECO:0007669"/>
    <property type="project" value="InterPro"/>
</dbReference>
<organism evidence="5 6">
    <name type="scientific">Aminomonas paucivorans DSM 12260</name>
    <dbReference type="NCBI Taxonomy" id="584708"/>
    <lineage>
        <taxon>Bacteria</taxon>
        <taxon>Thermotogati</taxon>
        <taxon>Synergistota</taxon>
        <taxon>Synergistia</taxon>
        <taxon>Synergistales</taxon>
        <taxon>Synergistaceae</taxon>
        <taxon>Aminomonas</taxon>
    </lineage>
</organism>
<dbReference type="Gene3D" id="1.10.10.10">
    <property type="entry name" value="Winged helix-like DNA-binding domain superfamily/Winged helix DNA-binding domain"/>
    <property type="match status" value="1"/>
</dbReference>
<keyword evidence="6" id="KW-1185">Reference proteome</keyword>
<feature type="domain" description="HTH marR-type" evidence="4">
    <location>
        <begin position="1"/>
        <end position="136"/>
    </location>
</feature>
<dbReference type="SMART" id="SM00347">
    <property type="entry name" value="HTH_MARR"/>
    <property type="match status" value="1"/>
</dbReference>
<evidence type="ECO:0000256" key="3">
    <source>
        <dbReference type="ARBA" id="ARBA00023163"/>
    </source>
</evidence>
<dbReference type="InterPro" id="IPR036388">
    <property type="entry name" value="WH-like_DNA-bd_sf"/>
</dbReference>
<dbReference type="RefSeq" id="WP_006299682.1">
    <property type="nucleotide sequence ID" value="NZ_CM001022.1"/>
</dbReference>
<dbReference type="Proteomes" id="UP000005096">
    <property type="component" value="Chromosome"/>
</dbReference>
<reference evidence="5 6" key="1">
    <citation type="journal article" date="2010" name="Stand. Genomic Sci.">
        <title>Non-contiguous finished genome sequence of Aminomonas paucivorans type strain (GLU-3).</title>
        <authorList>
            <person name="Pitluck S."/>
            <person name="Yasawong M."/>
            <person name="Held B."/>
            <person name="Lapidus A."/>
            <person name="Nolan M."/>
            <person name="Copeland A."/>
            <person name="Lucas S."/>
            <person name="Del Rio T.G."/>
            <person name="Tice H."/>
            <person name="Cheng J.F."/>
            <person name="Chertkov O."/>
            <person name="Goodwin L."/>
            <person name="Tapia R."/>
            <person name="Han C."/>
            <person name="Liolios K."/>
            <person name="Ivanova N."/>
            <person name="Mavromatis K."/>
            <person name="Ovchinnikova G."/>
            <person name="Pati A."/>
            <person name="Chen A."/>
            <person name="Palaniappan K."/>
            <person name="Land M."/>
            <person name="Hauser L."/>
            <person name="Chang Y.J."/>
            <person name="Jeffries C.D."/>
            <person name="Pukall R."/>
            <person name="Spring S."/>
            <person name="Rohde M."/>
            <person name="Sikorski J."/>
            <person name="Goker M."/>
            <person name="Woyke T."/>
            <person name="Bristow J."/>
            <person name="Eisen J.A."/>
            <person name="Markowitz V."/>
            <person name="Hugenholtz P."/>
            <person name="Kyrpides N.C."/>
            <person name="Klenk H.P."/>
        </authorList>
    </citation>
    <scope>NUCLEOTIDE SEQUENCE [LARGE SCALE GENOMIC DNA]</scope>
    <source>
        <strain evidence="5 6">DSM 12260</strain>
    </source>
</reference>
<dbReference type="SUPFAM" id="SSF46785">
    <property type="entry name" value="Winged helix' DNA-binding domain"/>
    <property type="match status" value="1"/>
</dbReference>
<keyword evidence="2" id="KW-0238">DNA-binding</keyword>
<name>E3CWN7_9BACT</name>
<dbReference type="PANTHER" id="PTHR42756">
    <property type="entry name" value="TRANSCRIPTIONAL REGULATOR, MARR"/>
    <property type="match status" value="1"/>
</dbReference>